<organism evidence="5 6">
    <name type="scientific">Prosthecobacter fluviatilis</name>
    <dbReference type="NCBI Taxonomy" id="445931"/>
    <lineage>
        <taxon>Bacteria</taxon>
        <taxon>Pseudomonadati</taxon>
        <taxon>Verrucomicrobiota</taxon>
        <taxon>Verrucomicrobiia</taxon>
        <taxon>Verrucomicrobiales</taxon>
        <taxon>Verrucomicrobiaceae</taxon>
        <taxon>Prosthecobacter</taxon>
    </lineage>
</organism>
<feature type="domain" description="HTH araC/xylS-type" evidence="4">
    <location>
        <begin position="140"/>
        <end position="238"/>
    </location>
</feature>
<keyword evidence="1" id="KW-0805">Transcription regulation</keyword>
<evidence type="ECO:0000256" key="2">
    <source>
        <dbReference type="ARBA" id="ARBA00023125"/>
    </source>
</evidence>
<keyword evidence="2" id="KW-0238">DNA-binding</keyword>
<comment type="caution">
    <text evidence="5">The sequence shown here is derived from an EMBL/GenBank/DDBJ whole genome shotgun (WGS) entry which is preliminary data.</text>
</comment>
<protein>
    <submittedName>
        <fullName evidence="5">Helix-turn-helix domain-containing protein</fullName>
    </submittedName>
</protein>
<evidence type="ECO:0000313" key="6">
    <source>
        <dbReference type="Proteomes" id="UP001596052"/>
    </source>
</evidence>
<evidence type="ECO:0000313" key="5">
    <source>
        <dbReference type="EMBL" id="MFC5455788.1"/>
    </source>
</evidence>
<evidence type="ECO:0000256" key="3">
    <source>
        <dbReference type="ARBA" id="ARBA00023163"/>
    </source>
</evidence>
<keyword evidence="6" id="KW-1185">Reference proteome</keyword>
<dbReference type="Pfam" id="PF12833">
    <property type="entry name" value="HTH_18"/>
    <property type="match status" value="1"/>
</dbReference>
<dbReference type="InterPro" id="IPR018060">
    <property type="entry name" value="HTH_AraC"/>
</dbReference>
<name>A0ABW0KQP4_9BACT</name>
<dbReference type="InterPro" id="IPR013656">
    <property type="entry name" value="PAS_4"/>
</dbReference>
<dbReference type="EMBL" id="JBHSMQ010000004">
    <property type="protein sequence ID" value="MFC5455788.1"/>
    <property type="molecule type" value="Genomic_DNA"/>
</dbReference>
<dbReference type="SMART" id="SM00342">
    <property type="entry name" value="HTH_ARAC"/>
    <property type="match status" value="1"/>
</dbReference>
<sequence length="241" mass="26752">MMETGGTFSEHGTTEALFDALPDVVFFIKDAAGRYARVNQTLAERCAGGDKAKLIGKRPEEVFPEALAASYARQDEAVLKTGKPVEHQLELHIYPGHKAGWCLTTKHALRDAKGLIVGVAGISRDLNAPSDKAGGFAELASALKHMQQHFAESLRIEDIAKKAGLSVYQFEQRVQRLFQMSPLQLLHKLRLDEATRLLRETERTLADIAIETGWCDQSAFTRHFSRYAGMAPGKYRGLKKQ</sequence>
<accession>A0ABW0KQP4</accession>
<evidence type="ECO:0000259" key="4">
    <source>
        <dbReference type="PROSITE" id="PS01124"/>
    </source>
</evidence>
<dbReference type="SUPFAM" id="SSF46689">
    <property type="entry name" value="Homeodomain-like"/>
    <property type="match status" value="2"/>
</dbReference>
<evidence type="ECO:0000256" key="1">
    <source>
        <dbReference type="ARBA" id="ARBA00023015"/>
    </source>
</evidence>
<keyword evidence="3" id="KW-0804">Transcription</keyword>
<proteinExistence type="predicted"/>
<dbReference type="InterPro" id="IPR035965">
    <property type="entry name" value="PAS-like_dom_sf"/>
</dbReference>
<dbReference type="RefSeq" id="WP_377167210.1">
    <property type="nucleotide sequence ID" value="NZ_JBHSMQ010000004.1"/>
</dbReference>
<dbReference type="Pfam" id="PF08448">
    <property type="entry name" value="PAS_4"/>
    <property type="match status" value="1"/>
</dbReference>
<dbReference type="InterPro" id="IPR050204">
    <property type="entry name" value="AraC_XylS_family_regulators"/>
</dbReference>
<dbReference type="PANTHER" id="PTHR46796:SF13">
    <property type="entry name" value="HTH-TYPE TRANSCRIPTIONAL ACTIVATOR RHAS"/>
    <property type="match status" value="1"/>
</dbReference>
<gene>
    <name evidence="5" type="ORF">ACFQDI_13050</name>
</gene>
<dbReference type="Proteomes" id="UP001596052">
    <property type="component" value="Unassembled WGS sequence"/>
</dbReference>
<dbReference type="PANTHER" id="PTHR46796">
    <property type="entry name" value="HTH-TYPE TRANSCRIPTIONAL ACTIVATOR RHAS-RELATED"/>
    <property type="match status" value="1"/>
</dbReference>
<dbReference type="Gene3D" id="1.10.10.60">
    <property type="entry name" value="Homeodomain-like"/>
    <property type="match status" value="1"/>
</dbReference>
<dbReference type="PROSITE" id="PS01124">
    <property type="entry name" value="HTH_ARAC_FAMILY_2"/>
    <property type="match status" value="1"/>
</dbReference>
<dbReference type="InterPro" id="IPR009057">
    <property type="entry name" value="Homeodomain-like_sf"/>
</dbReference>
<dbReference type="SUPFAM" id="SSF55785">
    <property type="entry name" value="PYP-like sensor domain (PAS domain)"/>
    <property type="match status" value="1"/>
</dbReference>
<dbReference type="Gene3D" id="3.30.450.20">
    <property type="entry name" value="PAS domain"/>
    <property type="match status" value="1"/>
</dbReference>
<reference evidence="6" key="1">
    <citation type="journal article" date="2019" name="Int. J. Syst. Evol. Microbiol.">
        <title>The Global Catalogue of Microorganisms (GCM) 10K type strain sequencing project: providing services to taxonomists for standard genome sequencing and annotation.</title>
        <authorList>
            <consortium name="The Broad Institute Genomics Platform"/>
            <consortium name="The Broad Institute Genome Sequencing Center for Infectious Disease"/>
            <person name="Wu L."/>
            <person name="Ma J."/>
        </authorList>
    </citation>
    <scope>NUCLEOTIDE SEQUENCE [LARGE SCALE GENOMIC DNA]</scope>
    <source>
        <strain evidence="6">CGMCC 4.1469</strain>
    </source>
</reference>